<organism evidence="1 2">
    <name type="scientific">Phlebia brevispora</name>
    <dbReference type="NCBI Taxonomy" id="194682"/>
    <lineage>
        <taxon>Eukaryota</taxon>
        <taxon>Fungi</taxon>
        <taxon>Dikarya</taxon>
        <taxon>Basidiomycota</taxon>
        <taxon>Agaricomycotina</taxon>
        <taxon>Agaricomycetes</taxon>
        <taxon>Polyporales</taxon>
        <taxon>Meruliaceae</taxon>
        <taxon>Phlebia</taxon>
    </lineage>
</organism>
<proteinExistence type="predicted"/>
<evidence type="ECO:0000313" key="1">
    <source>
        <dbReference type="EMBL" id="KAJ3557370.1"/>
    </source>
</evidence>
<dbReference type="EMBL" id="JANHOG010000163">
    <property type="protein sequence ID" value="KAJ3557370.1"/>
    <property type="molecule type" value="Genomic_DNA"/>
</dbReference>
<gene>
    <name evidence="1" type="ORF">NM688_g1509</name>
</gene>
<reference evidence="1" key="1">
    <citation type="submission" date="2022-07" db="EMBL/GenBank/DDBJ databases">
        <title>Genome Sequence of Phlebia brevispora.</title>
        <authorList>
            <person name="Buettner E."/>
        </authorList>
    </citation>
    <scope>NUCLEOTIDE SEQUENCE</scope>
    <source>
        <strain evidence="1">MPL23</strain>
    </source>
</reference>
<keyword evidence="2" id="KW-1185">Reference proteome</keyword>
<name>A0ACC1TBK4_9APHY</name>
<comment type="caution">
    <text evidence="1">The sequence shown here is derived from an EMBL/GenBank/DDBJ whole genome shotgun (WGS) entry which is preliminary data.</text>
</comment>
<accession>A0ACC1TBK4</accession>
<protein>
    <submittedName>
        <fullName evidence="1">Uncharacterized protein</fullName>
    </submittedName>
</protein>
<sequence length="553" mass="62843">MRQKRPRNAVDSQDILLESARRPRKASWKQQELDEEERKKYEKQLLKELKRVRQVPSSKPAQKEKGRYEFDDEDDGHVEVESEEDEEAYTPLFRSLGVVEPQSKGKPSRKRKLAKRPIVQDSDDANLVVIEDEATQSTAPSSSRASSRMSMATSPPLSRSQSPMNMIVDSPADSEQLPRFSSNPKKTTNSGKPTSTPSEQLSSGEAHDNGKAASSEVAQLTRSRSPSTKAVPRDIESKRTRIRSRSPDASALHKSELIAIRYNTKDGKIPTRGKPNESDYPERERLLIRNAIKSFIVKIYTECAFPDDSTGLQWASNTWNEVCKTAGRQYSEVDCDRIIKLIRGRAVTVRGHLRDEYRDLIVPFFKINEDTTKKTNREENAVRIKQLKEGKPAKFTYRNYDIDPPTYYAEAHFLLLGLQKRIFRDSNSAGATAPRSFSPMPLPTLAFALTTVEFCLDAWASGELNSKLRYEEKIYGERYKTHLIQLKEWEALNTVVVTKIRAKMFRTILKLGKIPELEPKKQEPLGLSKEAAEHARLDLAGRKVDTESEGEDK</sequence>
<evidence type="ECO:0000313" key="2">
    <source>
        <dbReference type="Proteomes" id="UP001148662"/>
    </source>
</evidence>
<dbReference type="Proteomes" id="UP001148662">
    <property type="component" value="Unassembled WGS sequence"/>
</dbReference>